<evidence type="ECO:0008006" key="3">
    <source>
        <dbReference type="Google" id="ProtNLM"/>
    </source>
</evidence>
<organism evidence="1 2">
    <name type="scientific">Andreprevotia lacus DSM 23236</name>
    <dbReference type="NCBI Taxonomy" id="1121001"/>
    <lineage>
        <taxon>Bacteria</taxon>
        <taxon>Pseudomonadati</taxon>
        <taxon>Pseudomonadota</taxon>
        <taxon>Betaproteobacteria</taxon>
        <taxon>Neisseriales</taxon>
        <taxon>Chitinibacteraceae</taxon>
        <taxon>Andreprevotia</taxon>
    </lineage>
</organism>
<protein>
    <recommendedName>
        <fullName evidence="3">(2Fe-2S) ferredoxin</fullName>
    </recommendedName>
</protein>
<reference evidence="1 2" key="1">
    <citation type="submission" date="2017-04" db="EMBL/GenBank/DDBJ databases">
        <authorList>
            <person name="Afonso C.L."/>
            <person name="Miller P.J."/>
            <person name="Scott M.A."/>
            <person name="Spackman E."/>
            <person name="Goraichik I."/>
            <person name="Dimitrov K.M."/>
            <person name="Suarez D.L."/>
            <person name="Swayne D.E."/>
        </authorList>
    </citation>
    <scope>NUCLEOTIDE SEQUENCE [LARGE SCALE GENOMIC DNA]</scope>
    <source>
        <strain evidence="1 2">DSM 23236</strain>
    </source>
</reference>
<dbReference type="InterPro" id="IPR036249">
    <property type="entry name" value="Thioredoxin-like_sf"/>
</dbReference>
<evidence type="ECO:0000313" key="2">
    <source>
        <dbReference type="Proteomes" id="UP000192761"/>
    </source>
</evidence>
<dbReference type="AlphaFoldDB" id="A0A1W1XRT2"/>
<evidence type="ECO:0000313" key="1">
    <source>
        <dbReference type="EMBL" id="SMC26218.1"/>
    </source>
</evidence>
<dbReference type="SUPFAM" id="SSF52833">
    <property type="entry name" value="Thioredoxin-like"/>
    <property type="match status" value="1"/>
</dbReference>
<dbReference type="Gene3D" id="3.40.30.10">
    <property type="entry name" value="Glutaredoxin"/>
    <property type="match status" value="1"/>
</dbReference>
<accession>A0A1W1XRT2</accession>
<dbReference type="STRING" id="1121001.SAMN02745857_02428"/>
<gene>
    <name evidence="1" type="ORF">SAMN02745857_02428</name>
</gene>
<dbReference type="RefSeq" id="WP_084091067.1">
    <property type="nucleotide sequence ID" value="NZ_FWXD01000013.1"/>
</dbReference>
<dbReference type="EMBL" id="FWXD01000013">
    <property type="protein sequence ID" value="SMC26218.1"/>
    <property type="molecule type" value="Genomic_DNA"/>
</dbReference>
<dbReference type="Proteomes" id="UP000192761">
    <property type="component" value="Unassembled WGS sequence"/>
</dbReference>
<proteinExistence type="predicted"/>
<sequence length="85" mass="9108">MKRIAICINRRFDHQPSCAARGSHALADAFEAAIAARGLDITIMRIPCMGLCEIGPNVKEVGGDLWSGVTDADIPDILAEVTDSR</sequence>
<dbReference type="CDD" id="cd02980">
    <property type="entry name" value="TRX_Fd_family"/>
    <property type="match status" value="1"/>
</dbReference>
<name>A0A1W1XRT2_9NEIS</name>
<dbReference type="OrthoDB" id="8593122at2"/>
<keyword evidence="2" id="KW-1185">Reference proteome</keyword>